<feature type="compositionally biased region" description="Low complexity" evidence="1">
    <location>
        <begin position="124"/>
        <end position="137"/>
    </location>
</feature>
<feature type="compositionally biased region" description="Basic residues" evidence="1">
    <location>
        <begin position="488"/>
        <end position="497"/>
    </location>
</feature>
<reference evidence="2 3" key="1">
    <citation type="submission" date="2019-05" db="EMBL/GenBank/DDBJ databases">
        <title>Emergence of the Ug99 lineage of the wheat stem rust pathogen through somatic hybridization.</title>
        <authorList>
            <person name="Li F."/>
            <person name="Upadhyaya N.M."/>
            <person name="Sperschneider J."/>
            <person name="Matny O."/>
            <person name="Nguyen-Phuc H."/>
            <person name="Mago R."/>
            <person name="Raley C."/>
            <person name="Miller M.E."/>
            <person name="Silverstein K.A.T."/>
            <person name="Henningsen E."/>
            <person name="Hirsch C.D."/>
            <person name="Visser B."/>
            <person name="Pretorius Z.A."/>
            <person name="Steffenson B.J."/>
            <person name="Schwessinger B."/>
            <person name="Dodds P.N."/>
            <person name="Figueroa M."/>
        </authorList>
    </citation>
    <scope>NUCLEOTIDE SEQUENCE [LARGE SCALE GENOMIC DNA]</scope>
    <source>
        <strain evidence="2 3">Ug99</strain>
    </source>
</reference>
<proteinExistence type="predicted"/>
<feature type="region of interest" description="Disordered" evidence="1">
    <location>
        <begin position="391"/>
        <end position="440"/>
    </location>
</feature>
<dbReference type="AlphaFoldDB" id="A0A5B0SC02"/>
<feature type="compositionally biased region" description="Basic and acidic residues" evidence="1">
    <location>
        <begin position="205"/>
        <end position="219"/>
    </location>
</feature>
<feature type="compositionally biased region" description="Polar residues" evidence="1">
    <location>
        <begin position="418"/>
        <end position="440"/>
    </location>
</feature>
<feature type="compositionally biased region" description="Polar residues" evidence="1">
    <location>
        <begin position="263"/>
        <end position="278"/>
    </location>
</feature>
<feature type="region of interest" description="Disordered" evidence="1">
    <location>
        <begin position="118"/>
        <end position="137"/>
    </location>
</feature>
<evidence type="ECO:0000313" key="3">
    <source>
        <dbReference type="Proteomes" id="UP000325313"/>
    </source>
</evidence>
<gene>
    <name evidence="2" type="ORF">PGTUg99_016585</name>
</gene>
<organism evidence="2 3">
    <name type="scientific">Puccinia graminis f. sp. tritici</name>
    <dbReference type="NCBI Taxonomy" id="56615"/>
    <lineage>
        <taxon>Eukaryota</taxon>
        <taxon>Fungi</taxon>
        <taxon>Dikarya</taxon>
        <taxon>Basidiomycota</taxon>
        <taxon>Pucciniomycotina</taxon>
        <taxon>Pucciniomycetes</taxon>
        <taxon>Pucciniales</taxon>
        <taxon>Pucciniaceae</taxon>
        <taxon>Puccinia</taxon>
    </lineage>
</organism>
<dbReference type="Proteomes" id="UP000325313">
    <property type="component" value="Unassembled WGS sequence"/>
</dbReference>
<feature type="region of interest" description="Disordered" evidence="1">
    <location>
        <begin position="182"/>
        <end position="309"/>
    </location>
</feature>
<sequence length="540" mass="59562">MGNYWGLDLVDGMAGEIPCHSTIDSSPITASFESLLTIIRFGEVEFKLKMQPLQEDCSSSAGSTASSSSLYNLDYHLDSINHHHHQDNQLDLLEFPSRESTTTPPRIKIFPPTMPFDSQQTFNSPESSSAVSYSSPSAYTPSSHSVSSFNWFTDSLSNPDVLAPTAPDLTFSFLQSTNWRTPVHKSSSSSSSNNNNNSNDNVSSKTDDDHEKHLARLARDATPTQDFTQRCPHTSLTEEEDEEDYHDRNEKKERCFSTPPTSPLKSRTQTVTDTTPDQRAQKKQSSRPVSHMGIHTPGSRTMFSTGSERLKPKKPFGFILGNGRLRSATTCLESQLDDVLSQRSSSAFADHDYPATTVYRRLPPQSEPAARTGSGGHYLKTRNRFSAFLSFLPSDSDQHPGGPSSTSKPSPTTINTSDQPSSQQTQARPTKPSANRRSSVNLLDRATLSFSSSSFRSFNSSITDNNTLPSPYVLSPPNSAKSTSDSHHYHHHHHHHQLSSATMPTTTIAAAKSPPIKSSRSFLNLLSSKLNLLNLLDKKR</sequence>
<evidence type="ECO:0000313" key="2">
    <source>
        <dbReference type="EMBL" id="KAA1135357.1"/>
    </source>
</evidence>
<evidence type="ECO:0000256" key="1">
    <source>
        <dbReference type="SAM" id="MobiDB-lite"/>
    </source>
</evidence>
<feature type="region of interest" description="Disordered" evidence="1">
    <location>
        <begin position="455"/>
        <end position="503"/>
    </location>
</feature>
<comment type="caution">
    <text evidence="2">The sequence shown here is derived from an EMBL/GenBank/DDBJ whole genome shotgun (WGS) entry which is preliminary data.</text>
</comment>
<name>A0A5B0SC02_PUCGR</name>
<dbReference type="EMBL" id="VDEP01000039">
    <property type="protein sequence ID" value="KAA1135357.1"/>
    <property type="molecule type" value="Genomic_DNA"/>
</dbReference>
<protein>
    <submittedName>
        <fullName evidence="2">Uncharacterized protein</fullName>
    </submittedName>
</protein>
<accession>A0A5B0SC02</accession>
<feature type="region of interest" description="Disordered" evidence="1">
    <location>
        <begin position="356"/>
        <end position="378"/>
    </location>
</feature>
<feature type="compositionally biased region" description="Polar residues" evidence="1">
    <location>
        <begin position="298"/>
        <end position="307"/>
    </location>
</feature>
<feature type="compositionally biased region" description="Basic and acidic residues" evidence="1">
    <location>
        <begin position="245"/>
        <end position="255"/>
    </location>
</feature>
<feature type="compositionally biased region" description="Polar residues" evidence="1">
    <location>
        <begin position="222"/>
        <end position="235"/>
    </location>
</feature>
<feature type="compositionally biased region" description="Low complexity" evidence="1">
    <location>
        <begin position="186"/>
        <end position="204"/>
    </location>
</feature>
<feature type="compositionally biased region" description="Low complexity" evidence="1">
    <location>
        <begin position="400"/>
        <end position="417"/>
    </location>
</feature>